<proteinExistence type="predicted"/>
<dbReference type="EMBL" id="CAXHTA020000021">
    <property type="protein sequence ID" value="CAL5229583.1"/>
    <property type="molecule type" value="Genomic_DNA"/>
</dbReference>
<evidence type="ECO:0000313" key="7">
    <source>
        <dbReference type="EMBL" id="CAL5229583.1"/>
    </source>
</evidence>
<dbReference type="InterPro" id="IPR003613">
    <property type="entry name" value="Ubox_domain"/>
</dbReference>
<evidence type="ECO:0000259" key="6">
    <source>
        <dbReference type="PROSITE" id="PS51698"/>
    </source>
</evidence>
<dbReference type="SMART" id="SM00504">
    <property type="entry name" value="Ubox"/>
    <property type="match status" value="1"/>
</dbReference>
<evidence type="ECO:0000256" key="2">
    <source>
        <dbReference type="ARBA" id="ARBA00012483"/>
    </source>
</evidence>
<dbReference type="SUPFAM" id="SSF48452">
    <property type="entry name" value="TPR-like"/>
    <property type="match status" value="1"/>
</dbReference>
<dbReference type="PANTHER" id="PTHR46803">
    <property type="entry name" value="E3 UBIQUITIN-PROTEIN LIGASE CHIP"/>
    <property type="match status" value="1"/>
</dbReference>
<sequence>MPDPEEIRRAHSAAEKLKAEGNVAFQKQKWGAAVDRYTEALLLAPEWPVLLVNRAMCQKHRGRWDEVESDSRRALELESRNMKGNYLLGQALRERSDLTGGIKHLTKALELAREQGHNIKDQIWRELAKARYSKWQIDSTARKVEQECLVERLRQLLQKDLQQSNAQRGEEQLGAQAQCDHDLAALQRMAERASALDRELEPDNAFTCRLTMEVFREPVITPSGLSYEQSALQEHLSKVGNFDPVTRKHMTSRDVTPNLQLRAATEHYLDEHPWAWADVC</sequence>
<name>A0ABP1GH51_9CHLO</name>
<comment type="caution">
    <text evidence="7">The sequence shown here is derived from an EMBL/GenBank/DDBJ whole genome shotgun (WGS) entry which is preliminary data.</text>
</comment>
<dbReference type="Proteomes" id="UP001497392">
    <property type="component" value="Unassembled WGS sequence"/>
</dbReference>
<dbReference type="SMART" id="SM00028">
    <property type="entry name" value="TPR"/>
    <property type="match status" value="3"/>
</dbReference>
<evidence type="ECO:0000256" key="3">
    <source>
        <dbReference type="ARBA" id="ARBA00022679"/>
    </source>
</evidence>
<dbReference type="InterPro" id="IPR019734">
    <property type="entry name" value="TPR_rpt"/>
</dbReference>
<evidence type="ECO:0000313" key="8">
    <source>
        <dbReference type="Proteomes" id="UP001497392"/>
    </source>
</evidence>
<keyword evidence="8" id="KW-1185">Reference proteome</keyword>
<dbReference type="Gene3D" id="1.25.40.10">
    <property type="entry name" value="Tetratricopeptide repeat domain"/>
    <property type="match status" value="1"/>
</dbReference>
<dbReference type="SUPFAM" id="SSF57850">
    <property type="entry name" value="RING/U-box"/>
    <property type="match status" value="1"/>
</dbReference>
<comment type="catalytic activity">
    <reaction evidence="1">
        <text>S-ubiquitinyl-[E2 ubiquitin-conjugating enzyme]-L-cysteine + [acceptor protein]-L-lysine = [E2 ubiquitin-conjugating enzyme]-L-cysteine + N(6)-ubiquitinyl-[acceptor protein]-L-lysine.</text>
        <dbReference type="EC" id="2.3.2.27"/>
    </reaction>
</comment>
<dbReference type="InterPro" id="IPR013083">
    <property type="entry name" value="Znf_RING/FYVE/PHD"/>
</dbReference>
<keyword evidence="5" id="KW-0833">Ubl conjugation pathway</keyword>
<gene>
    <name evidence="7" type="primary">g12939</name>
    <name evidence="7" type="ORF">VP750_LOCUS11489</name>
</gene>
<dbReference type="PANTHER" id="PTHR46803:SF2">
    <property type="entry name" value="E3 UBIQUITIN-PROTEIN LIGASE CHIP"/>
    <property type="match status" value="1"/>
</dbReference>
<dbReference type="Gene3D" id="3.30.40.10">
    <property type="entry name" value="Zinc/RING finger domain, C3HC4 (zinc finger)"/>
    <property type="match status" value="1"/>
</dbReference>
<dbReference type="Pfam" id="PF04564">
    <property type="entry name" value="U-box"/>
    <property type="match status" value="1"/>
</dbReference>
<organism evidence="7 8">
    <name type="scientific">Coccomyxa viridis</name>
    <dbReference type="NCBI Taxonomy" id="1274662"/>
    <lineage>
        <taxon>Eukaryota</taxon>
        <taxon>Viridiplantae</taxon>
        <taxon>Chlorophyta</taxon>
        <taxon>core chlorophytes</taxon>
        <taxon>Trebouxiophyceae</taxon>
        <taxon>Trebouxiophyceae incertae sedis</taxon>
        <taxon>Coccomyxaceae</taxon>
        <taxon>Coccomyxa</taxon>
    </lineage>
</organism>
<dbReference type="InterPro" id="IPR011990">
    <property type="entry name" value="TPR-like_helical_dom_sf"/>
</dbReference>
<evidence type="ECO:0000256" key="5">
    <source>
        <dbReference type="ARBA" id="ARBA00022786"/>
    </source>
</evidence>
<evidence type="ECO:0000256" key="1">
    <source>
        <dbReference type="ARBA" id="ARBA00000900"/>
    </source>
</evidence>
<evidence type="ECO:0000256" key="4">
    <source>
        <dbReference type="ARBA" id="ARBA00022737"/>
    </source>
</evidence>
<dbReference type="PROSITE" id="PS51698">
    <property type="entry name" value="U_BOX"/>
    <property type="match status" value="1"/>
</dbReference>
<dbReference type="EC" id="2.3.2.27" evidence="2"/>
<accession>A0ABP1GH51</accession>
<reference evidence="7 8" key="1">
    <citation type="submission" date="2024-06" db="EMBL/GenBank/DDBJ databases">
        <authorList>
            <person name="Kraege A."/>
            <person name="Thomma B."/>
        </authorList>
    </citation>
    <scope>NUCLEOTIDE SEQUENCE [LARGE SCALE GENOMIC DNA]</scope>
</reference>
<keyword evidence="4" id="KW-0677">Repeat</keyword>
<keyword evidence="3" id="KW-0808">Transferase</keyword>
<feature type="domain" description="U-box" evidence="6">
    <location>
        <begin position="201"/>
        <end position="275"/>
    </location>
</feature>
<protein>
    <recommendedName>
        <fullName evidence="2">RING-type E3 ubiquitin transferase</fullName>
        <ecNumber evidence="2">2.3.2.27</ecNumber>
    </recommendedName>
</protein>